<evidence type="ECO:0000256" key="6">
    <source>
        <dbReference type="ARBA" id="ARBA00022917"/>
    </source>
</evidence>
<proteinExistence type="inferred from homology"/>
<feature type="compositionally biased region" description="Polar residues" evidence="10">
    <location>
        <begin position="39"/>
        <end position="51"/>
    </location>
</feature>
<dbReference type="PRINTS" id="PR00987">
    <property type="entry name" value="TRNASYNTHGLU"/>
</dbReference>
<evidence type="ECO:0000313" key="14">
    <source>
        <dbReference type="Proteomes" id="UP001345013"/>
    </source>
</evidence>
<dbReference type="CDD" id="cd00808">
    <property type="entry name" value="GluRS_core"/>
    <property type="match status" value="1"/>
</dbReference>
<feature type="region of interest" description="Disordered" evidence="10">
    <location>
        <begin position="580"/>
        <end position="604"/>
    </location>
</feature>
<evidence type="ECO:0000256" key="4">
    <source>
        <dbReference type="ARBA" id="ARBA00022741"/>
    </source>
</evidence>
<accession>A0ABR0K704</accession>
<keyword evidence="6 9" id="KW-0648">Protein biosynthesis</keyword>
<gene>
    <name evidence="13" type="primary">MSE1</name>
    <name evidence="13" type="ORF">LTR24_006084</name>
</gene>
<evidence type="ECO:0000256" key="1">
    <source>
        <dbReference type="ARBA" id="ARBA00007894"/>
    </source>
</evidence>
<dbReference type="InterPro" id="IPR020751">
    <property type="entry name" value="aa-tRNA-synth_I_codon-bd_sub2"/>
</dbReference>
<name>A0ABR0K704_9EURO</name>
<dbReference type="NCBIfam" id="TIGR00464">
    <property type="entry name" value="gltX_bact"/>
    <property type="match status" value="1"/>
</dbReference>
<evidence type="ECO:0000256" key="7">
    <source>
        <dbReference type="ARBA" id="ARBA00023146"/>
    </source>
</evidence>
<dbReference type="InterPro" id="IPR014729">
    <property type="entry name" value="Rossmann-like_a/b/a_fold"/>
</dbReference>
<evidence type="ECO:0000256" key="3">
    <source>
        <dbReference type="ARBA" id="ARBA00022598"/>
    </source>
</evidence>
<dbReference type="EMBL" id="JAVRRG010000075">
    <property type="protein sequence ID" value="KAK5089530.1"/>
    <property type="molecule type" value="Genomic_DNA"/>
</dbReference>
<protein>
    <recommendedName>
        <fullName evidence="2">glutamate--tRNA ligase</fullName>
        <ecNumber evidence="2">6.1.1.17</ecNumber>
    </recommendedName>
    <alternativeName>
        <fullName evidence="8">Glutamyl-tRNA synthetase</fullName>
    </alternativeName>
</protein>
<sequence length="615" mass="69346">MHKAHQSSLGRRVSSWICESCQARLALGQKATASRAFSTISKRAGTASPSPNRRPKVPDTPARTRFAPSPTGNLHLGSIRTALFNYLLARRTGGQFLLRIEDTDQKRTIPGAEERLFRDLRWAGLHWDEGPEVGGPCGPYRQSDRLGLYESHVRTLLSNRKAYRCFCSAERIDKLNRLRHDKGLPLGYDRKCIDMPTHEADDRAAKGESHVIRFHVPKDYPKYNDLVYGTSGHGAGKSKQYLADEPVYDDPVLIKSDKFPTYHFANVVDDKLMDVTHVIRGSEWMSSTPLHVALYHAFDWSPPQYGHVPLLVDVNRQKLSKRNFDSDISSFRDKQGIFPETLTNFAALLGWSHQRKNDVMDLPELEKIFDLKITKGNTMVAFEKLTFLQEAHARRRVEAGGEPFEQMVRDVALELVNKYGAAVVTRFIGKRKLRDIVADFLHIRSLPYRNSHQFVEGLLIFLFNDGIKRRQPLDVAVPDVAVYPKLRVAASTFFNIPEAHWNRETLRDHLSQLHVSDDVATTAEAKAQAKAGTKALYAFLRWALLGVESSPDAPTTMEILGRDVCESRIREAVLVAREVENQSTTPKVQARRVPKGEGNSKWQAHSLPSVAVSVG</sequence>
<dbReference type="Pfam" id="PF19269">
    <property type="entry name" value="Anticodon_2"/>
    <property type="match status" value="1"/>
</dbReference>
<comment type="caution">
    <text evidence="13">The sequence shown here is derived from an EMBL/GenBank/DDBJ whole genome shotgun (WGS) entry which is preliminary data.</text>
</comment>
<dbReference type="SUPFAM" id="SSF48163">
    <property type="entry name" value="An anticodon-binding domain of class I aminoacyl-tRNA synthetases"/>
    <property type="match status" value="1"/>
</dbReference>
<dbReference type="EC" id="6.1.1.17" evidence="2"/>
<dbReference type="PANTHER" id="PTHR43311:SF2">
    <property type="entry name" value="GLUTAMATE--TRNA LIGASE, MITOCHONDRIAL-RELATED"/>
    <property type="match status" value="1"/>
</dbReference>
<feature type="domain" description="Glutamyl/glutaminyl-tRNA synthetase class Ib catalytic" evidence="11">
    <location>
        <begin position="63"/>
        <end position="381"/>
    </location>
</feature>
<evidence type="ECO:0000256" key="8">
    <source>
        <dbReference type="ARBA" id="ARBA00030865"/>
    </source>
</evidence>
<keyword evidence="3 9" id="KW-0436">Ligase</keyword>
<evidence type="ECO:0000259" key="12">
    <source>
        <dbReference type="Pfam" id="PF19269"/>
    </source>
</evidence>
<keyword evidence="14" id="KW-1185">Reference proteome</keyword>
<reference evidence="13 14" key="1">
    <citation type="submission" date="2023-08" db="EMBL/GenBank/DDBJ databases">
        <title>Black Yeasts Isolated from many extreme environments.</title>
        <authorList>
            <person name="Coleine C."/>
            <person name="Stajich J.E."/>
            <person name="Selbmann L."/>
        </authorList>
    </citation>
    <scope>NUCLEOTIDE SEQUENCE [LARGE SCALE GENOMIC DNA]</scope>
    <source>
        <strain evidence="13 14">CCFEE 5885</strain>
    </source>
</reference>
<keyword evidence="5 9" id="KW-0067">ATP-binding</keyword>
<feature type="region of interest" description="Disordered" evidence="10">
    <location>
        <begin position="39"/>
        <end position="71"/>
    </location>
</feature>
<dbReference type="InterPro" id="IPR033910">
    <property type="entry name" value="GluRS_core"/>
</dbReference>
<dbReference type="HAMAP" id="MF_00022">
    <property type="entry name" value="Glu_tRNA_synth_type1"/>
    <property type="match status" value="1"/>
</dbReference>
<dbReference type="SUPFAM" id="SSF52374">
    <property type="entry name" value="Nucleotidylyl transferase"/>
    <property type="match status" value="1"/>
</dbReference>
<dbReference type="PANTHER" id="PTHR43311">
    <property type="entry name" value="GLUTAMATE--TRNA LIGASE"/>
    <property type="match status" value="1"/>
</dbReference>
<organism evidence="13 14">
    <name type="scientific">Lithohypha guttulata</name>
    <dbReference type="NCBI Taxonomy" id="1690604"/>
    <lineage>
        <taxon>Eukaryota</taxon>
        <taxon>Fungi</taxon>
        <taxon>Dikarya</taxon>
        <taxon>Ascomycota</taxon>
        <taxon>Pezizomycotina</taxon>
        <taxon>Eurotiomycetes</taxon>
        <taxon>Chaetothyriomycetidae</taxon>
        <taxon>Chaetothyriales</taxon>
        <taxon>Trichomeriaceae</taxon>
        <taxon>Lithohypha</taxon>
    </lineage>
</organism>
<dbReference type="Proteomes" id="UP001345013">
    <property type="component" value="Unassembled WGS sequence"/>
</dbReference>
<evidence type="ECO:0000256" key="5">
    <source>
        <dbReference type="ARBA" id="ARBA00022840"/>
    </source>
</evidence>
<dbReference type="InterPro" id="IPR008925">
    <property type="entry name" value="aa_tRNA-synth_I_cd-bd_sf"/>
</dbReference>
<evidence type="ECO:0000256" key="10">
    <source>
        <dbReference type="SAM" id="MobiDB-lite"/>
    </source>
</evidence>
<keyword evidence="4 9" id="KW-0547">Nucleotide-binding</keyword>
<dbReference type="GO" id="GO:0004818">
    <property type="term" value="F:glutamate-tRNA ligase activity"/>
    <property type="evidence" value="ECO:0007669"/>
    <property type="project" value="UniProtKB-EC"/>
</dbReference>
<dbReference type="InterPro" id="IPR049940">
    <property type="entry name" value="GluQ/Sye"/>
</dbReference>
<dbReference type="Gene3D" id="1.10.10.350">
    <property type="match status" value="1"/>
</dbReference>
<evidence type="ECO:0000256" key="9">
    <source>
        <dbReference type="RuleBase" id="RU363037"/>
    </source>
</evidence>
<comment type="similarity">
    <text evidence="1">Belongs to the class-I aminoacyl-tRNA synthetase family. Glutamate--tRNA ligase type 1 subfamily.</text>
</comment>
<dbReference type="InterPro" id="IPR020058">
    <property type="entry name" value="Glu/Gln-tRNA-synth_Ib_cat-dom"/>
</dbReference>
<evidence type="ECO:0000256" key="2">
    <source>
        <dbReference type="ARBA" id="ARBA00012835"/>
    </source>
</evidence>
<feature type="domain" description="Aminoacyl-tRNA synthetase class I anticodon-binding" evidence="12">
    <location>
        <begin position="520"/>
        <end position="572"/>
    </location>
</feature>
<dbReference type="Gene3D" id="3.40.50.620">
    <property type="entry name" value="HUPs"/>
    <property type="match status" value="1"/>
</dbReference>
<dbReference type="InterPro" id="IPR045462">
    <property type="entry name" value="aa-tRNA-synth_I_cd-bd"/>
</dbReference>
<dbReference type="Pfam" id="PF00749">
    <property type="entry name" value="tRNA-synt_1c"/>
    <property type="match status" value="1"/>
</dbReference>
<dbReference type="InterPro" id="IPR000924">
    <property type="entry name" value="Glu/Gln-tRNA-synth"/>
</dbReference>
<evidence type="ECO:0000259" key="11">
    <source>
        <dbReference type="Pfam" id="PF00749"/>
    </source>
</evidence>
<dbReference type="InterPro" id="IPR004527">
    <property type="entry name" value="Glu-tRNA-ligase_bac/mito"/>
</dbReference>
<evidence type="ECO:0000313" key="13">
    <source>
        <dbReference type="EMBL" id="KAK5089530.1"/>
    </source>
</evidence>
<keyword evidence="7 9" id="KW-0030">Aminoacyl-tRNA synthetase</keyword>